<evidence type="ECO:0000256" key="4">
    <source>
        <dbReference type="ARBA" id="ARBA00022833"/>
    </source>
</evidence>
<feature type="compositionally biased region" description="Polar residues" evidence="7">
    <location>
        <begin position="1"/>
        <end position="23"/>
    </location>
</feature>
<evidence type="ECO:0000256" key="3">
    <source>
        <dbReference type="ARBA" id="ARBA00022771"/>
    </source>
</evidence>
<dbReference type="PANTHER" id="PTHR47287:SF15">
    <property type="entry name" value="ZINC FINGER PROTEIN 3-LIKE"/>
    <property type="match status" value="1"/>
</dbReference>
<dbReference type="PANTHER" id="PTHR47287">
    <property type="entry name" value="C2H2 AND C2HC ZINC FINGERS SUPERFAMILY PROTEIN"/>
    <property type="match status" value="1"/>
</dbReference>
<reference evidence="9" key="1">
    <citation type="journal article" date="2023" name="Science">
        <title>Elucidation of the pathway for biosynthesis of saponin adjuvants from the soapbark tree.</title>
        <authorList>
            <person name="Reed J."/>
            <person name="Orme A."/>
            <person name="El-Demerdash A."/>
            <person name="Owen C."/>
            <person name="Martin L.B.B."/>
            <person name="Misra R.C."/>
            <person name="Kikuchi S."/>
            <person name="Rejzek M."/>
            <person name="Martin A.C."/>
            <person name="Harkess A."/>
            <person name="Leebens-Mack J."/>
            <person name="Louveau T."/>
            <person name="Stephenson M.J."/>
            <person name="Osbourn A."/>
        </authorList>
    </citation>
    <scope>NUCLEOTIDE SEQUENCE</scope>
    <source>
        <strain evidence="9">S10</strain>
    </source>
</reference>
<dbReference type="GO" id="GO:0005634">
    <property type="term" value="C:nucleus"/>
    <property type="evidence" value="ECO:0007669"/>
    <property type="project" value="UniProtKB-SubCell"/>
</dbReference>
<evidence type="ECO:0000256" key="6">
    <source>
        <dbReference type="PROSITE-ProRule" id="PRU00042"/>
    </source>
</evidence>
<keyword evidence="4" id="KW-0862">Zinc</keyword>
<dbReference type="Proteomes" id="UP001163823">
    <property type="component" value="Chromosome 8"/>
</dbReference>
<dbReference type="GO" id="GO:0008270">
    <property type="term" value="F:zinc ion binding"/>
    <property type="evidence" value="ECO:0007669"/>
    <property type="project" value="UniProtKB-KW"/>
</dbReference>
<evidence type="ECO:0000259" key="8">
    <source>
        <dbReference type="PROSITE" id="PS50157"/>
    </source>
</evidence>
<evidence type="ECO:0000256" key="2">
    <source>
        <dbReference type="ARBA" id="ARBA00022723"/>
    </source>
</evidence>
<dbReference type="KEGG" id="qsa:O6P43_018581"/>
<keyword evidence="10" id="KW-1185">Reference proteome</keyword>
<comment type="subcellular location">
    <subcellularLocation>
        <location evidence="1">Nucleus</location>
    </subcellularLocation>
</comment>
<dbReference type="InterPro" id="IPR044246">
    <property type="entry name" value="ZFP3-like"/>
</dbReference>
<dbReference type="PROSITE" id="PS00028">
    <property type="entry name" value="ZINC_FINGER_C2H2_1"/>
    <property type="match status" value="1"/>
</dbReference>
<evidence type="ECO:0000256" key="5">
    <source>
        <dbReference type="ARBA" id="ARBA00023242"/>
    </source>
</evidence>
<feature type="compositionally biased region" description="Polar residues" evidence="7">
    <location>
        <begin position="47"/>
        <end position="67"/>
    </location>
</feature>
<comment type="caution">
    <text evidence="9">The sequence shown here is derived from an EMBL/GenBank/DDBJ whole genome shotgun (WGS) entry which is preliminary data.</text>
</comment>
<dbReference type="GO" id="GO:0009788">
    <property type="term" value="P:negative regulation of abscisic acid-activated signaling pathway"/>
    <property type="evidence" value="ECO:0007669"/>
    <property type="project" value="InterPro"/>
</dbReference>
<dbReference type="Gene3D" id="3.30.160.60">
    <property type="entry name" value="Classic Zinc Finger"/>
    <property type="match status" value="1"/>
</dbReference>
<proteinExistence type="predicted"/>
<dbReference type="EMBL" id="JARAOO010000008">
    <property type="protein sequence ID" value="KAJ7957752.1"/>
    <property type="molecule type" value="Genomic_DNA"/>
</dbReference>
<feature type="region of interest" description="Disordered" evidence="7">
    <location>
        <begin position="248"/>
        <end position="272"/>
    </location>
</feature>
<accession>A0AAD7LH52</accession>
<name>A0AAD7LH52_QUISA</name>
<evidence type="ECO:0000256" key="7">
    <source>
        <dbReference type="SAM" id="MobiDB-lite"/>
    </source>
</evidence>
<dbReference type="InterPro" id="IPR013087">
    <property type="entry name" value="Znf_C2H2_type"/>
</dbReference>
<gene>
    <name evidence="9" type="ORF">O6P43_018581</name>
</gene>
<keyword evidence="3 6" id="KW-0863">Zinc-finger</keyword>
<dbReference type="AlphaFoldDB" id="A0AAD7LH52"/>
<evidence type="ECO:0000313" key="10">
    <source>
        <dbReference type="Proteomes" id="UP001163823"/>
    </source>
</evidence>
<keyword evidence="5" id="KW-0539">Nucleus</keyword>
<dbReference type="SUPFAM" id="SSF57667">
    <property type="entry name" value="beta-beta-alpha zinc fingers"/>
    <property type="match status" value="1"/>
</dbReference>
<keyword evidence="2" id="KW-0479">Metal-binding</keyword>
<sequence>MSATSQEGSVSPISGSINPCKNGQENKDLALKLVEGENSPCGDQDRNLSSLKETSPQKLPESSNQAQLGVGQRAPEKKYYHCRYCIKKFSTLQALGGHQNGHRLERDAAKREKNFHTPSRPSFDYVDPIFSRFMASNSRHGSVSKTLGVQSTSHKPYYYNNNRSRVVAPAHSCYQGYWPMMQEFVQPRPTMQYLARGIAYEPSRPTGFNGGIANQPLRPIGFNGGMASFGMHRGCSQSFDTPTSSVTRNFHENFHEGSSSSENLENDQKADIDLTLKL</sequence>
<feature type="region of interest" description="Disordered" evidence="7">
    <location>
        <begin position="1"/>
        <end position="72"/>
    </location>
</feature>
<feature type="domain" description="C2H2-type" evidence="8">
    <location>
        <begin position="80"/>
        <end position="107"/>
    </location>
</feature>
<dbReference type="PROSITE" id="PS50157">
    <property type="entry name" value="ZINC_FINGER_C2H2_2"/>
    <property type="match status" value="1"/>
</dbReference>
<organism evidence="9 10">
    <name type="scientific">Quillaja saponaria</name>
    <name type="common">Soap bark tree</name>
    <dbReference type="NCBI Taxonomy" id="32244"/>
    <lineage>
        <taxon>Eukaryota</taxon>
        <taxon>Viridiplantae</taxon>
        <taxon>Streptophyta</taxon>
        <taxon>Embryophyta</taxon>
        <taxon>Tracheophyta</taxon>
        <taxon>Spermatophyta</taxon>
        <taxon>Magnoliopsida</taxon>
        <taxon>eudicotyledons</taxon>
        <taxon>Gunneridae</taxon>
        <taxon>Pentapetalae</taxon>
        <taxon>rosids</taxon>
        <taxon>fabids</taxon>
        <taxon>Fabales</taxon>
        <taxon>Quillajaceae</taxon>
        <taxon>Quillaja</taxon>
    </lineage>
</organism>
<protein>
    <submittedName>
        <fullName evidence="9">Zinc finger protein</fullName>
    </submittedName>
</protein>
<evidence type="ECO:0000256" key="1">
    <source>
        <dbReference type="ARBA" id="ARBA00004123"/>
    </source>
</evidence>
<evidence type="ECO:0000313" key="9">
    <source>
        <dbReference type="EMBL" id="KAJ7957752.1"/>
    </source>
</evidence>
<dbReference type="InterPro" id="IPR036236">
    <property type="entry name" value="Znf_C2H2_sf"/>
</dbReference>